<dbReference type="AlphaFoldDB" id="A0A6C0HPR3"/>
<accession>A0A6C0HPR3</accession>
<reference evidence="2" key="1">
    <citation type="journal article" date="2020" name="Nature">
        <title>Giant virus diversity and host interactions through global metagenomics.</title>
        <authorList>
            <person name="Schulz F."/>
            <person name="Roux S."/>
            <person name="Paez-Espino D."/>
            <person name="Jungbluth S."/>
            <person name="Walsh D.A."/>
            <person name="Denef V.J."/>
            <person name="McMahon K.D."/>
            <person name="Konstantinidis K.T."/>
            <person name="Eloe-Fadrosh E.A."/>
            <person name="Kyrpides N.C."/>
            <person name="Woyke T."/>
        </authorList>
    </citation>
    <scope>NUCLEOTIDE SEQUENCE</scope>
    <source>
        <strain evidence="2">GVMAG-M-3300023184-160</strain>
    </source>
</reference>
<dbReference type="EMBL" id="MN739993">
    <property type="protein sequence ID" value="QHT81903.1"/>
    <property type="molecule type" value="Genomic_DNA"/>
</dbReference>
<proteinExistence type="predicted"/>
<sequence length="41" mass="4795">MYKVQENTPSPASFPMEEKLYVAAWATLVLGMMYMIQVRRL</sequence>
<keyword evidence="1" id="KW-0472">Membrane</keyword>
<evidence type="ECO:0000313" key="2">
    <source>
        <dbReference type="EMBL" id="QHT81903.1"/>
    </source>
</evidence>
<protein>
    <submittedName>
        <fullName evidence="2">Uncharacterized protein</fullName>
    </submittedName>
</protein>
<feature type="transmembrane region" description="Helical" evidence="1">
    <location>
        <begin position="20"/>
        <end position="36"/>
    </location>
</feature>
<keyword evidence="1" id="KW-1133">Transmembrane helix</keyword>
<organism evidence="2">
    <name type="scientific">viral metagenome</name>
    <dbReference type="NCBI Taxonomy" id="1070528"/>
    <lineage>
        <taxon>unclassified sequences</taxon>
        <taxon>metagenomes</taxon>
        <taxon>organismal metagenomes</taxon>
    </lineage>
</organism>
<evidence type="ECO:0000256" key="1">
    <source>
        <dbReference type="SAM" id="Phobius"/>
    </source>
</evidence>
<name>A0A6C0HPR3_9ZZZZ</name>
<keyword evidence="1" id="KW-0812">Transmembrane</keyword>